<keyword evidence="1" id="KW-0206">Cytoskeleton</keyword>
<feature type="region of interest" description="Disordered" evidence="2">
    <location>
        <begin position="242"/>
        <end position="301"/>
    </location>
</feature>
<dbReference type="SUPFAM" id="SSF49354">
    <property type="entry name" value="PapD-like"/>
    <property type="match status" value="1"/>
</dbReference>
<feature type="compositionally biased region" description="Basic and acidic residues" evidence="2">
    <location>
        <begin position="150"/>
        <end position="162"/>
    </location>
</feature>
<dbReference type="HOGENOM" id="CLU_903830_0_0_1"/>
<evidence type="ECO:0000256" key="1">
    <source>
        <dbReference type="RuleBase" id="RU003425"/>
    </source>
</evidence>
<dbReference type="InterPro" id="IPR013783">
    <property type="entry name" value="Ig-like_fold"/>
</dbReference>
<dbReference type="eggNOG" id="ENOG502TFN4">
    <property type="taxonomic scope" value="Eukaryota"/>
</dbReference>
<feature type="domain" description="MSP" evidence="3">
    <location>
        <begin position="5"/>
        <end position="128"/>
    </location>
</feature>
<dbReference type="EMBL" id="GL380061">
    <property type="protein sequence ID" value="EGT44682.1"/>
    <property type="molecule type" value="Genomic_DNA"/>
</dbReference>
<comment type="function">
    <text evidence="1">Central component in molecular interactions underlying sperm crawling. Forms an extensive filament system that extends from sperm villipoda, along the leading edge of the pseudopod.</text>
</comment>
<dbReference type="InterPro" id="IPR008962">
    <property type="entry name" value="PapD-like_sf"/>
</dbReference>
<accession>G0P4B7</accession>
<evidence type="ECO:0000313" key="4">
    <source>
        <dbReference type="EMBL" id="EGT44682.1"/>
    </source>
</evidence>
<gene>
    <name evidence="4" type="ORF">CAEBREN_25663</name>
</gene>
<dbReference type="Pfam" id="PF00635">
    <property type="entry name" value="Motile_Sperm"/>
    <property type="match status" value="1"/>
</dbReference>
<dbReference type="InParanoid" id="G0P4B7"/>
<dbReference type="OrthoDB" id="5793335at2759"/>
<name>G0P4B7_CAEBE</name>
<evidence type="ECO:0000313" key="5">
    <source>
        <dbReference type="Proteomes" id="UP000008068"/>
    </source>
</evidence>
<dbReference type="Proteomes" id="UP000008068">
    <property type="component" value="Unassembled WGS sequence"/>
</dbReference>
<reference evidence="5" key="1">
    <citation type="submission" date="2011-07" db="EMBL/GenBank/DDBJ databases">
        <authorList>
            <consortium name="Caenorhabditis brenneri Sequencing and Analysis Consortium"/>
            <person name="Wilson R.K."/>
        </authorList>
    </citation>
    <scope>NUCLEOTIDE SEQUENCE [LARGE SCALE GENOMIC DNA]</scope>
    <source>
        <strain evidence="5">PB2801</strain>
    </source>
</reference>
<protein>
    <recommendedName>
        <fullName evidence="1">Major sperm protein</fullName>
    </recommendedName>
</protein>
<evidence type="ECO:0000259" key="3">
    <source>
        <dbReference type="PROSITE" id="PS50202"/>
    </source>
</evidence>
<dbReference type="Gene3D" id="2.60.40.10">
    <property type="entry name" value="Immunoglobulins"/>
    <property type="match status" value="1"/>
</dbReference>
<proteinExistence type="predicted"/>
<dbReference type="STRING" id="135651.G0P4B7"/>
<keyword evidence="1" id="KW-0963">Cytoplasm</keyword>
<evidence type="ECO:0000256" key="2">
    <source>
        <dbReference type="SAM" id="MobiDB-lite"/>
    </source>
</evidence>
<dbReference type="PROSITE" id="PS50202">
    <property type="entry name" value="MSP"/>
    <property type="match status" value="1"/>
</dbReference>
<feature type="region of interest" description="Disordered" evidence="2">
    <location>
        <begin position="129"/>
        <end position="162"/>
    </location>
</feature>
<organism evidence="5">
    <name type="scientific">Caenorhabditis brenneri</name>
    <name type="common">Nematode worm</name>
    <dbReference type="NCBI Taxonomy" id="135651"/>
    <lineage>
        <taxon>Eukaryota</taxon>
        <taxon>Metazoa</taxon>
        <taxon>Ecdysozoa</taxon>
        <taxon>Nematoda</taxon>
        <taxon>Chromadorea</taxon>
        <taxon>Rhabditida</taxon>
        <taxon>Rhabditina</taxon>
        <taxon>Rhabditomorpha</taxon>
        <taxon>Rhabditoidea</taxon>
        <taxon>Rhabditidae</taxon>
        <taxon>Peloderinae</taxon>
        <taxon>Caenorhabditis</taxon>
    </lineage>
</organism>
<dbReference type="InterPro" id="IPR000535">
    <property type="entry name" value="MSP_dom"/>
</dbReference>
<dbReference type="AlphaFoldDB" id="G0P4B7"/>
<sequence length="301" mass="31956">MTTTSSAVVPDLTKVVFNPSKSVTFVPVAKKQCVNVEITNNSTSDVAIKFKNTAPGVFKTSPPTAKIGVGQKKIFQCLFHGLAKDKCKSNDRFTIVYIAVSKNAVIEKALKNAPKTASKKHKIAILFQGINDQKENETQQPTNNEEEDDKDRQGQMRSKSKAESKAKKVLFYYSKHLIHGVTSNEAAAAGSGNPNSEFRTTRPAGAFTGQVASNEAGGAAANPKSDFRTTRPAGAYTGQVASNTAAGAPVDPNNNGLRTTRPAGAYNNQVTANAGASAENADFKSTKPAGAYDNPQQSNNK</sequence>
<keyword evidence="5" id="KW-1185">Reference proteome</keyword>